<dbReference type="EMBL" id="BPVZ01000188">
    <property type="protein sequence ID" value="GKV44978.1"/>
    <property type="molecule type" value="Genomic_DNA"/>
</dbReference>
<reference evidence="1 2" key="1">
    <citation type="journal article" date="2021" name="Commun. Biol.">
        <title>The genome of Shorea leprosula (Dipterocarpaceae) highlights the ecological relevance of drought in aseasonal tropical rainforests.</title>
        <authorList>
            <person name="Ng K.K.S."/>
            <person name="Kobayashi M.J."/>
            <person name="Fawcett J.A."/>
            <person name="Hatakeyama M."/>
            <person name="Paape T."/>
            <person name="Ng C.H."/>
            <person name="Ang C.C."/>
            <person name="Tnah L.H."/>
            <person name="Lee C.T."/>
            <person name="Nishiyama T."/>
            <person name="Sese J."/>
            <person name="O'Brien M.J."/>
            <person name="Copetti D."/>
            <person name="Mohd Noor M.I."/>
            <person name="Ong R.C."/>
            <person name="Putra M."/>
            <person name="Sireger I.Z."/>
            <person name="Indrioko S."/>
            <person name="Kosugi Y."/>
            <person name="Izuno A."/>
            <person name="Isagi Y."/>
            <person name="Lee S.L."/>
            <person name="Shimizu K.K."/>
        </authorList>
    </citation>
    <scope>NUCLEOTIDE SEQUENCE [LARGE SCALE GENOMIC DNA]</scope>
    <source>
        <strain evidence="1">214</strain>
    </source>
</reference>
<dbReference type="AlphaFoldDB" id="A0AAV5M584"/>
<accession>A0AAV5M584</accession>
<name>A0AAV5M584_9ROSI</name>
<evidence type="ECO:0000313" key="1">
    <source>
        <dbReference type="EMBL" id="GKV44978.1"/>
    </source>
</evidence>
<proteinExistence type="predicted"/>
<evidence type="ECO:0000313" key="2">
    <source>
        <dbReference type="Proteomes" id="UP001054252"/>
    </source>
</evidence>
<organism evidence="1 2">
    <name type="scientific">Rubroshorea leprosula</name>
    <dbReference type="NCBI Taxonomy" id="152421"/>
    <lineage>
        <taxon>Eukaryota</taxon>
        <taxon>Viridiplantae</taxon>
        <taxon>Streptophyta</taxon>
        <taxon>Embryophyta</taxon>
        <taxon>Tracheophyta</taxon>
        <taxon>Spermatophyta</taxon>
        <taxon>Magnoliopsida</taxon>
        <taxon>eudicotyledons</taxon>
        <taxon>Gunneridae</taxon>
        <taxon>Pentapetalae</taxon>
        <taxon>rosids</taxon>
        <taxon>malvids</taxon>
        <taxon>Malvales</taxon>
        <taxon>Dipterocarpaceae</taxon>
        <taxon>Rubroshorea</taxon>
    </lineage>
</organism>
<keyword evidence="2" id="KW-1185">Reference proteome</keyword>
<protein>
    <submittedName>
        <fullName evidence="1">Uncharacterized protein</fullName>
    </submittedName>
</protein>
<gene>
    <name evidence="1" type="ORF">SLEP1_g52114</name>
</gene>
<dbReference type="Proteomes" id="UP001054252">
    <property type="component" value="Unassembled WGS sequence"/>
</dbReference>
<sequence length="36" mass="3836">MLFAVTLGQASGLAFLDIISSGKSHYIFINGNVYST</sequence>
<comment type="caution">
    <text evidence="1">The sequence shown here is derived from an EMBL/GenBank/DDBJ whole genome shotgun (WGS) entry which is preliminary data.</text>
</comment>